<dbReference type="InterPro" id="IPR047104">
    <property type="entry name" value="BLTP1_N"/>
</dbReference>
<dbReference type="EMBL" id="AMQM01002885">
    <property type="status" value="NOT_ANNOTATED_CDS"/>
    <property type="molecule type" value="Genomic_DNA"/>
</dbReference>
<dbReference type="InParanoid" id="T1G157"/>
<feature type="region of interest" description="Disordered" evidence="1">
    <location>
        <begin position="680"/>
        <end position="706"/>
    </location>
</feature>
<dbReference type="EnsemblMetazoa" id="HelroT72794">
    <property type="protein sequence ID" value="HelroP72794"/>
    <property type="gene ID" value="HelroG72794"/>
</dbReference>
<dbReference type="RefSeq" id="XP_009011965.1">
    <property type="nucleotide sequence ID" value="XM_009013717.1"/>
</dbReference>
<reference evidence="6" key="1">
    <citation type="submission" date="2012-12" db="EMBL/GenBank/DDBJ databases">
        <authorList>
            <person name="Hellsten U."/>
            <person name="Grimwood J."/>
            <person name="Chapman J.A."/>
            <person name="Shapiro H."/>
            <person name="Aerts A."/>
            <person name="Otillar R.P."/>
            <person name="Terry A.Y."/>
            <person name="Boore J.L."/>
            <person name="Simakov O."/>
            <person name="Marletaz F."/>
            <person name="Cho S.-J."/>
            <person name="Edsinger-Gonzales E."/>
            <person name="Havlak P."/>
            <person name="Kuo D.-H."/>
            <person name="Larsson T."/>
            <person name="Lv J."/>
            <person name="Arendt D."/>
            <person name="Savage R."/>
            <person name="Osoegawa K."/>
            <person name="de Jong P."/>
            <person name="Lindberg D.R."/>
            <person name="Seaver E.C."/>
            <person name="Weisblat D.A."/>
            <person name="Putnam N.H."/>
            <person name="Grigoriev I.V."/>
            <person name="Rokhsar D.S."/>
        </authorList>
    </citation>
    <scope>NUCLEOTIDE SEQUENCE</scope>
</reference>
<keyword evidence="6" id="KW-1185">Reference proteome</keyword>
<keyword evidence="2" id="KW-0472">Membrane</keyword>
<sequence>MFNNTDINESFQSSYYWLIVAAFCSIVWIVYLTYYNSRVVGFFLTLAINRFLKYGYLKIGSFSLSVLSGKIMFREVLWITEDYSVRLKLGYAIFRWWQPLIKKDFNEDLSHSDTRLSLYLENVEFHLYNYSSNFSELEKIFGLDQNIIPPDKLNTSLHDDKSKNDSAVLLNKKRWQWRDLIPVIKLDISNSRIIFGNYLMPQSLMITSREMRMVYTTKPSSTPFDLFMHIVKCRADNFKIMLVPSPKYSGKADEPPRCMGEGFALVRSSNVEIYYYQDEPGLVPYEPESVYLANGDVISVRTWPCWGMDIKCGKNTDFSYGPWCERQRSFLYKFFLPANYVPLKASELPQPGQLRVCRSFDFKMSVQNDVTFDLLFTKQTETQAVHMNFKQGSYLEFTIPWFLDEPQYTFTLTGQLMHVDASTSLMYRNLLECETLEFFIKVKYSTYWNDFQDWVYDLTACRATAHLLYQHKIFFSDLIDDWSSKAHPDIYSFIPYNVKLNLMIKEFEIVVLTNEWNWIDCFGTSTENGNSHIAVTGDMFDLTLQLPFDDYLPETVACKLFIRGESAEGFVYLPENYSSRHMLIAMSDHLKLLSREGLVKNEAASEEPKDKKWHRLCLKENGWVDVVTSPIVAFSMVYTYHPMPLLYTGKELGSFNTEEIDAEESILIPFRLIPLRPLRPQNPSKKKSKHHSQNKTSGGDDEFDASELEPDNISIELEIGPSVLKAYGSLVACALEFKENYLGSYQNFTDLSKNVDFSNINVPYNLGTDDDGVKYSSKTNEDTFRSTSTSVDNFDARMYRSFNLMFHLTLHDVQGHLVKHCTNDGPPCPSVFMERMVVEVDKRYHETMLQVLFSPIIVVCKDNIERLDQHSHLQTGYLTLSALQIRGHAMFSHKGLPIDSETLEYAWLIEVTMGDFVGRLTSSQLQIIVESLQAFVVMVSDKENKLVRPQEFPPCQHMVPQPECTKSSVINLKPCPTVADLKYEFVRLSVDCIDFHMVEAGSALSLQINPIRLAKCNIFNSKTMEGLTILLPKISLKHYVSTLPIDITTEAFNSESNTWLESGGLKLGPIHIDLSKTLLDLRLLNTQQDFLRFHDQRSQRLHFLWNMQTCGCVGGCAFFGNNRNGPKFFNPSPDDYSENINVAVPYVTDFVDKSMSFGFGQSLLRNQEYVF</sequence>
<gene>
    <name evidence="5" type="primary">20214805</name>
    <name evidence="4" type="ORF">HELRODRAFT_72794</name>
</gene>
<keyword evidence="2" id="KW-1133">Transmembrane helix</keyword>
<evidence type="ECO:0000259" key="3">
    <source>
        <dbReference type="Pfam" id="PF20413"/>
    </source>
</evidence>
<dbReference type="CTD" id="20214805"/>
<dbReference type="InterPro" id="IPR033616">
    <property type="entry name" value="BLTP1"/>
</dbReference>
<accession>T1G157</accession>
<evidence type="ECO:0000256" key="2">
    <source>
        <dbReference type="SAM" id="Phobius"/>
    </source>
</evidence>
<dbReference type="Proteomes" id="UP000015101">
    <property type="component" value="Unassembled WGS sequence"/>
</dbReference>
<reference evidence="5" key="3">
    <citation type="submission" date="2015-06" db="UniProtKB">
        <authorList>
            <consortium name="EnsemblMetazoa"/>
        </authorList>
    </citation>
    <scope>IDENTIFICATION</scope>
</reference>
<dbReference type="OMA" id="MHIIKGS"/>
<name>T1G157_HELRO</name>
<dbReference type="GO" id="GO:0048488">
    <property type="term" value="P:synaptic vesicle endocytosis"/>
    <property type="evidence" value="ECO:0000318"/>
    <property type="project" value="GO_Central"/>
</dbReference>
<dbReference type="OrthoDB" id="10051416at2759"/>
<evidence type="ECO:0000313" key="6">
    <source>
        <dbReference type="Proteomes" id="UP000015101"/>
    </source>
</evidence>
<feature type="compositionally biased region" description="Basic residues" evidence="1">
    <location>
        <begin position="684"/>
        <end position="693"/>
    </location>
</feature>
<keyword evidence="2" id="KW-0812">Transmembrane</keyword>
<evidence type="ECO:0000313" key="4">
    <source>
        <dbReference type="EMBL" id="ESO10151.1"/>
    </source>
</evidence>
<dbReference type="eggNOG" id="KOG3596">
    <property type="taxonomic scope" value="Eukaryota"/>
</dbReference>
<reference evidence="4 6" key="2">
    <citation type="journal article" date="2013" name="Nature">
        <title>Insights into bilaterian evolution from three spiralian genomes.</title>
        <authorList>
            <person name="Simakov O."/>
            <person name="Marletaz F."/>
            <person name="Cho S.J."/>
            <person name="Edsinger-Gonzales E."/>
            <person name="Havlak P."/>
            <person name="Hellsten U."/>
            <person name="Kuo D.H."/>
            <person name="Larsson T."/>
            <person name="Lv J."/>
            <person name="Arendt D."/>
            <person name="Savage R."/>
            <person name="Osoegawa K."/>
            <person name="de Jong P."/>
            <person name="Grimwood J."/>
            <person name="Chapman J.A."/>
            <person name="Shapiro H."/>
            <person name="Aerts A."/>
            <person name="Otillar R.P."/>
            <person name="Terry A.Y."/>
            <person name="Boore J.L."/>
            <person name="Grigoriev I.V."/>
            <person name="Lindberg D.R."/>
            <person name="Seaver E.C."/>
            <person name="Weisblat D.A."/>
            <person name="Putnam N.H."/>
            <person name="Rokhsar D.S."/>
        </authorList>
    </citation>
    <scope>NUCLEOTIDE SEQUENCE</scope>
</reference>
<feature type="domain" description="Bridge-like lipid transfer protein family member 1 N-terminal" evidence="3">
    <location>
        <begin position="12"/>
        <end position="1106"/>
    </location>
</feature>
<dbReference type="AlphaFoldDB" id="T1G157"/>
<dbReference type="GeneID" id="20214805"/>
<dbReference type="PANTHER" id="PTHR31640:SF1">
    <property type="entry name" value="BRIDGE-LIKE LIPID TRANSFER PROTEIN FAMILY MEMBER 1"/>
    <property type="match status" value="1"/>
</dbReference>
<dbReference type="EMBL" id="KB095905">
    <property type="protein sequence ID" value="ESO10151.1"/>
    <property type="molecule type" value="Genomic_DNA"/>
</dbReference>
<dbReference type="KEGG" id="hro:HELRODRAFT_72794"/>
<proteinExistence type="predicted"/>
<dbReference type="Pfam" id="PF20413">
    <property type="entry name" value="BLTP1_N"/>
    <property type="match status" value="1"/>
</dbReference>
<protein>
    <recommendedName>
        <fullName evidence="3">Bridge-like lipid transfer protein family member 1 N-terminal domain-containing protein</fullName>
    </recommendedName>
</protein>
<feature type="transmembrane region" description="Helical" evidence="2">
    <location>
        <begin position="15"/>
        <end position="34"/>
    </location>
</feature>
<evidence type="ECO:0000313" key="5">
    <source>
        <dbReference type="EnsemblMetazoa" id="HelroP72794"/>
    </source>
</evidence>
<dbReference type="GO" id="GO:0098793">
    <property type="term" value="C:presynapse"/>
    <property type="evidence" value="ECO:0007669"/>
    <property type="project" value="GOC"/>
</dbReference>
<dbReference type="PANTHER" id="PTHR31640">
    <property type="entry name" value="TRANSMEMBRANE PROTEIN KIAA1109"/>
    <property type="match status" value="1"/>
</dbReference>
<organism evidence="5 6">
    <name type="scientific">Helobdella robusta</name>
    <name type="common">Californian leech</name>
    <dbReference type="NCBI Taxonomy" id="6412"/>
    <lineage>
        <taxon>Eukaryota</taxon>
        <taxon>Metazoa</taxon>
        <taxon>Spiralia</taxon>
        <taxon>Lophotrochozoa</taxon>
        <taxon>Annelida</taxon>
        <taxon>Clitellata</taxon>
        <taxon>Hirudinea</taxon>
        <taxon>Rhynchobdellida</taxon>
        <taxon>Glossiphoniidae</taxon>
        <taxon>Helobdella</taxon>
    </lineage>
</organism>
<evidence type="ECO:0000256" key="1">
    <source>
        <dbReference type="SAM" id="MobiDB-lite"/>
    </source>
</evidence>
<dbReference type="STRING" id="6412.T1G157"/>
<dbReference type="HOGENOM" id="CLU_012746_0_0_1"/>